<accession>A0ABW2SQY4</accession>
<dbReference type="PANTHER" id="PTHR30298:SF0">
    <property type="entry name" value="PROTEIN YBFL-RELATED"/>
    <property type="match status" value="1"/>
</dbReference>
<evidence type="ECO:0000313" key="5">
    <source>
        <dbReference type="Proteomes" id="UP001596514"/>
    </source>
</evidence>
<comment type="caution">
    <text evidence="4">The sequence shown here is derived from an EMBL/GenBank/DDBJ whole genome shotgun (WGS) entry which is preliminary data.</text>
</comment>
<dbReference type="InterPro" id="IPR002559">
    <property type="entry name" value="Transposase_11"/>
</dbReference>
<dbReference type="NCBIfam" id="NF033564">
    <property type="entry name" value="transpos_ISAs1"/>
    <property type="match status" value="1"/>
</dbReference>
<feature type="region of interest" description="Disordered" evidence="1">
    <location>
        <begin position="174"/>
        <end position="207"/>
    </location>
</feature>
<dbReference type="Pfam" id="PF01609">
    <property type="entry name" value="DDE_Tnp_1"/>
    <property type="match status" value="1"/>
</dbReference>
<dbReference type="RefSeq" id="WP_343969503.1">
    <property type="nucleotide sequence ID" value="NZ_BAAAGK010000078.1"/>
</dbReference>
<proteinExistence type="predicted"/>
<feature type="domain" description="Transposase IS4-like" evidence="2">
    <location>
        <begin position="229"/>
        <end position="435"/>
    </location>
</feature>
<evidence type="ECO:0000256" key="1">
    <source>
        <dbReference type="SAM" id="MobiDB-lite"/>
    </source>
</evidence>
<dbReference type="InterPro" id="IPR051698">
    <property type="entry name" value="Transposase_11-like"/>
</dbReference>
<keyword evidence="5" id="KW-1185">Reference proteome</keyword>
<dbReference type="Proteomes" id="UP001596514">
    <property type="component" value="Unassembled WGS sequence"/>
</dbReference>
<protein>
    <submittedName>
        <fullName evidence="4">ISAs1 family transposase</fullName>
    </submittedName>
</protein>
<dbReference type="Pfam" id="PF13808">
    <property type="entry name" value="DDE_Tnp_1_assoc"/>
    <property type="match status" value="1"/>
</dbReference>
<dbReference type="InterPro" id="IPR032806">
    <property type="entry name" value="YbfD_N"/>
</dbReference>
<name>A0ABW2SQY4_9ACTN</name>
<sequence>MFGQVEYERARLLLIFQVSNPKIVAGVALVSPSSLTSSRLVPALDQLADLALWEAELAADPIMVESALMRRLATVPDRRSACGLRHPLVVILTLTACATLVVGSDSIAAIWQWAARTSQAVLERLGAYLDPFTGRFVVPSEKTFRRVLPDLDTDALDAAISGYVADVVRRQAPMPQIPHTPGPPEREQRRAAQRQRTHPAPDGLLPGAALDGKALRGARTADDGRVFLVGAISHEHGVILGQCQVADKRGEGPAARALLPRLEVAGMVLTLDALHTTKATARLITQQLGAHYILILKGNQPLARAAAQALLIGPDADWTDTTAIDDDHGHDRTERRTIRTTPADESLFPGVRQAFRLRRDIGDLDGVWTSKEIVYGITSLPADLAGPAHLNHYERAHWGVENRLHWVRDVTFREDHSQVRTGTAPRALASFRNLAISTARLADRANIAHARRDLLDHQDAFAVYNI</sequence>
<dbReference type="EMBL" id="JBHTEE010000001">
    <property type="protein sequence ID" value="MFC7598690.1"/>
    <property type="molecule type" value="Genomic_DNA"/>
</dbReference>
<evidence type="ECO:0000259" key="3">
    <source>
        <dbReference type="Pfam" id="PF13808"/>
    </source>
</evidence>
<evidence type="ECO:0000259" key="2">
    <source>
        <dbReference type="Pfam" id="PF01609"/>
    </source>
</evidence>
<dbReference type="InterPro" id="IPR047647">
    <property type="entry name" value="ISAs1_transpos"/>
</dbReference>
<dbReference type="PANTHER" id="PTHR30298">
    <property type="entry name" value="H REPEAT-ASSOCIATED PREDICTED TRANSPOSASE"/>
    <property type="match status" value="1"/>
</dbReference>
<gene>
    <name evidence="4" type="ORF">ACFQVD_01070</name>
</gene>
<evidence type="ECO:0000313" key="4">
    <source>
        <dbReference type="EMBL" id="MFC7598690.1"/>
    </source>
</evidence>
<reference evidence="5" key="1">
    <citation type="journal article" date="2019" name="Int. J. Syst. Evol. Microbiol.">
        <title>The Global Catalogue of Microorganisms (GCM) 10K type strain sequencing project: providing services to taxonomists for standard genome sequencing and annotation.</title>
        <authorList>
            <consortium name="The Broad Institute Genomics Platform"/>
            <consortium name="The Broad Institute Genome Sequencing Center for Infectious Disease"/>
            <person name="Wu L."/>
            <person name="Ma J."/>
        </authorList>
    </citation>
    <scope>NUCLEOTIDE SEQUENCE [LARGE SCALE GENOMIC DNA]</scope>
    <source>
        <strain evidence="5">JCM 10083</strain>
    </source>
</reference>
<organism evidence="4 5">
    <name type="scientific">Streptosporangium amethystogenes subsp. fukuiense</name>
    <dbReference type="NCBI Taxonomy" id="698418"/>
    <lineage>
        <taxon>Bacteria</taxon>
        <taxon>Bacillati</taxon>
        <taxon>Actinomycetota</taxon>
        <taxon>Actinomycetes</taxon>
        <taxon>Streptosporangiales</taxon>
        <taxon>Streptosporangiaceae</taxon>
        <taxon>Streptosporangium</taxon>
    </lineage>
</organism>
<feature type="domain" description="H repeat-associated protein N-terminal" evidence="3">
    <location>
        <begin position="70"/>
        <end position="163"/>
    </location>
</feature>